<dbReference type="PANTHER" id="PTHR11820">
    <property type="entry name" value="ACYLPYRUVASE"/>
    <property type="match status" value="1"/>
</dbReference>
<keyword evidence="5" id="KW-1185">Reference proteome</keyword>
<evidence type="ECO:0000256" key="2">
    <source>
        <dbReference type="ARBA" id="ARBA00022723"/>
    </source>
</evidence>
<dbReference type="InterPro" id="IPR011234">
    <property type="entry name" value="Fumarylacetoacetase-like_C"/>
</dbReference>
<dbReference type="Gene3D" id="3.90.850.10">
    <property type="entry name" value="Fumarylacetoacetase-like, C-terminal domain"/>
    <property type="match status" value="1"/>
</dbReference>
<dbReference type="RefSeq" id="WP_210089559.1">
    <property type="nucleotide sequence ID" value="NZ_JAGGKG010000011.1"/>
</dbReference>
<comment type="caution">
    <text evidence="4">The sequence shown here is derived from an EMBL/GenBank/DDBJ whole genome shotgun (WGS) entry which is preliminary data.</text>
</comment>
<protein>
    <submittedName>
        <fullName evidence="4">2-keto-4-pentenoate hydratase/2-oxohepta-3-ene-1,7-dioic acid hydratase in catechol pathway</fullName>
    </submittedName>
</protein>
<proteinExistence type="inferred from homology"/>
<dbReference type="EMBL" id="JAGGKG010000011">
    <property type="protein sequence ID" value="MBP1905954.1"/>
    <property type="molecule type" value="Genomic_DNA"/>
</dbReference>
<dbReference type="SUPFAM" id="SSF56529">
    <property type="entry name" value="FAH"/>
    <property type="match status" value="1"/>
</dbReference>
<dbReference type="Pfam" id="PF01557">
    <property type="entry name" value="FAA_hydrolase"/>
    <property type="match status" value="1"/>
</dbReference>
<dbReference type="Proteomes" id="UP001519272">
    <property type="component" value="Unassembled WGS sequence"/>
</dbReference>
<dbReference type="InterPro" id="IPR036663">
    <property type="entry name" value="Fumarylacetoacetase_C_sf"/>
</dbReference>
<comment type="similarity">
    <text evidence="1">Belongs to the FAH family.</text>
</comment>
<evidence type="ECO:0000259" key="3">
    <source>
        <dbReference type="Pfam" id="PF01557"/>
    </source>
</evidence>
<name>A0ABS4FU19_9BACL</name>
<sequence length="212" mass="23199">MSSTIANVYCVGRNYALHAQELGNDIPQEPMIFLKPSHAIASMKGNVVQLPHGVGDIHYEAELVIKIARPYEKGMTVNELVDVMALGIDFTLRDVQSGLKQKGHPWLKAKGFLQAAPMTHYIAFDGVEDVKKQDFKLQKNGILVQQGNISNMIFSLQDIVDYIGTNYGLGVGDHIFTGTPAGVGAVQHGDHLELIYGDNSLGDCHISIEQKL</sequence>
<organism evidence="4 5">
    <name type="scientific">Paenibacillus turicensis</name>
    <dbReference type="NCBI Taxonomy" id="160487"/>
    <lineage>
        <taxon>Bacteria</taxon>
        <taxon>Bacillati</taxon>
        <taxon>Bacillota</taxon>
        <taxon>Bacilli</taxon>
        <taxon>Bacillales</taxon>
        <taxon>Paenibacillaceae</taxon>
        <taxon>Paenibacillus</taxon>
    </lineage>
</organism>
<evidence type="ECO:0000313" key="5">
    <source>
        <dbReference type="Proteomes" id="UP001519272"/>
    </source>
</evidence>
<keyword evidence="2" id="KW-0479">Metal-binding</keyword>
<evidence type="ECO:0000313" key="4">
    <source>
        <dbReference type="EMBL" id="MBP1905954.1"/>
    </source>
</evidence>
<reference evidence="4 5" key="1">
    <citation type="submission" date="2021-03" db="EMBL/GenBank/DDBJ databases">
        <title>Genomic Encyclopedia of Type Strains, Phase IV (KMG-IV): sequencing the most valuable type-strain genomes for metagenomic binning, comparative biology and taxonomic classification.</title>
        <authorList>
            <person name="Goeker M."/>
        </authorList>
    </citation>
    <scope>NUCLEOTIDE SEQUENCE [LARGE SCALE GENOMIC DNA]</scope>
    <source>
        <strain evidence="4 5">DSM 14349</strain>
    </source>
</reference>
<dbReference type="PANTHER" id="PTHR11820:SF7">
    <property type="entry name" value="ACYLPYRUVASE FAHD1, MITOCHONDRIAL"/>
    <property type="match status" value="1"/>
</dbReference>
<accession>A0ABS4FU19</accession>
<feature type="domain" description="Fumarylacetoacetase-like C-terminal" evidence="3">
    <location>
        <begin position="8"/>
        <end position="194"/>
    </location>
</feature>
<gene>
    <name evidence="4" type="ORF">J2Z32_002602</name>
</gene>
<evidence type="ECO:0000256" key="1">
    <source>
        <dbReference type="ARBA" id="ARBA00010211"/>
    </source>
</evidence>